<evidence type="ECO:0000313" key="1">
    <source>
        <dbReference type="EMBL" id="ABN08014.1"/>
    </source>
</evidence>
<reference evidence="1" key="2">
    <citation type="submission" date="2007-03" db="EMBL/GenBank/DDBJ databases">
        <authorList>
            <consortium name="The International Medicago Genome Annotation Group"/>
        </authorList>
    </citation>
    <scope>NUCLEOTIDE SEQUENCE</scope>
</reference>
<name>A2Q314_MEDTR</name>
<protein>
    <submittedName>
        <fullName evidence="1">Uncharacterized protein</fullName>
    </submittedName>
</protein>
<dbReference type="AlphaFoldDB" id="A2Q314"/>
<organism evidence="1">
    <name type="scientific">Medicago truncatula</name>
    <name type="common">Barrel medic</name>
    <name type="synonym">Medicago tribuloides</name>
    <dbReference type="NCBI Taxonomy" id="3880"/>
    <lineage>
        <taxon>Eukaryota</taxon>
        <taxon>Viridiplantae</taxon>
        <taxon>Streptophyta</taxon>
        <taxon>Embryophyta</taxon>
        <taxon>Tracheophyta</taxon>
        <taxon>Spermatophyta</taxon>
        <taxon>Magnoliopsida</taxon>
        <taxon>eudicotyledons</taxon>
        <taxon>Gunneridae</taxon>
        <taxon>Pentapetalae</taxon>
        <taxon>rosids</taxon>
        <taxon>fabids</taxon>
        <taxon>Fabales</taxon>
        <taxon>Fabaceae</taxon>
        <taxon>Papilionoideae</taxon>
        <taxon>50 kb inversion clade</taxon>
        <taxon>NPAAA clade</taxon>
        <taxon>Hologalegina</taxon>
        <taxon>IRL clade</taxon>
        <taxon>Trifolieae</taxon>
        <taxon>Medicago</taxon>
    </lineage>
</organism>
<accession>A2Q314</accession>
<gene>
    <name evidence="1" type="ORF">MtrDRAFT_AC154113g9v2</name>
</gene>
<proteinExistence type="predicted"/>
<reference evidence="1" key="1">
    <citation type="submission" date="2004-12" db="EMBL/GenBank/DDBJ databases">
        <authorList>
            <person name="Town C.D."/>
        </authorList>
    </citation>
    <scope>NUCLEOTIDE SEQUENCE</scope>
</reference>
<dbReference type="EMBL" id="AC154113">
    <property type="protein sequence ID" value="ABN08014.1"/>
    <property type="molecule type" value="Genomic_DNA"/>
</dbReference>
<sequence>MLEAVFIVIFKILWVEQKLLKLCAKFCYGVSINISAYNFVPSFCADKLLQMNESIQKRNFVDSCTLEVVHTYRERLQG</sequence>